<dbReference type="InterPro" id="IPR016035">
    <property type="entry name" value="Acyl_Trfase/lysoPLipase"/>
</dbReference>
<proteinExistence type="predicted"/>
<dbReference type="InterPro" id="IPR014043">
    <property type="entry name" value="Acyl_transferase_dom"/>
</dbReference>
<dbReference type="Gene3D" id="3.40.366.10">
    <property type="entry name" value="Malonyl-Coenzyme A Acyl Carrier Protein, domain 2"/>
    <property type="match status" value="1"/>
</dbReference>
<name>A0A1E7JVZ8_9ACTN</name>
<evidence type="ECO:0000256" key="4">
    <source>
        <dbReference type="ARBA" id="ARBA00048462"/>
    </source>
</evidence>
<dbReference type="InterPro" id="IPR016036">
    <property type="entry name" value="Malonyl_transacylase_ACP-bd"/>
</dbReference>
<dbReference type="InterPro" id="IPR050858">
    <property type="entry name" value="Mal-CoA-ACP_Trans/PKS_FabD"/>
</dbReference>
<protein>
    <recommendedName>
        <fullName evidence="1">[acyl-carrier-protein] S-malonyltransferase</fullName>
        <ecNumber evidence="1">2.3.1.39</ecNumber>
    </recommendedName>
</protein>
<evidence type="ECO:0000256" key="1">
    <source>
        <dbReference type="ARBA" id="ARBA00013258"/>
    </source>
</evidence>
<dbReference type="Gene3D" id="3.30.70.250">
    <property type="entry name" value="Malonyl-CoA ACP transacylase, ACP-binding"/>
    <property type="match status" value="1"/>
</dbReference>
<dbReference type="PANTHER" id="PTHR42681:SF1">
    <property type="entry name" value="MALONYL-COA-ACYL CARRIER PROTEIN TRANSACYLASE, MITOCHONDRIAL"/>
    <property type="match status" value="1"/>
</dbReference>
<dbReference type="Proteomes" id="UP000176101">
    <property type="component" value="Unassembled WGS sequence"/>
</dbReference>
<keyword evidence="7" id="KW-1185">Reference proteome</keyword>
<organism evidence="6 7">
    <name type="scientific">Streptomyces oceani</name>
    <dbReference type="NCBI Taxonomy" id="1075402"/>
    <lineage>
        <taxon>Bacteria</taxon>
        <taxon>Bacillati</taxon>
        <taxon>Actinomycetota</taxon>
        <taxon>Actinomycetes</taxon>
        <taxon>Kitasatosporales</taxon>
        <taxon>Streptomycetaceae</taxon>
        <taxon>Streptomyces</taxon>
    </lineage>
</organism>
<dbReference type="Pfam" id="PF00698">
    <property type="entry name" value="Acyl_transf_1"/>
    <property type="match status" value="1"/>
</dbReference>
<evidence type="ECO:0000259" key="5">
    <source>
        <dbReference type="SMART" id="SM00827"/>
    </source>
</evidence>
<feature type="domain" description="Malonyl-CoA:ACP transacylase (MAT)" evidence="5">
    <location>
        <begin position="1"/>
        <end position="290"/>
    </location>
</feature>
<sequence length="344" mass="38392">MGGALFDEFEELTRAADSILGYSVRELCLEDPDSRLNQTEFTQPALYVVNALSYYKRLRDGEPAPDFLAGHSLGEFNALLAAECFDFETGLRLVRKRGELMAQASEGAMAAVLNASEKEIRTILDDNGLTSVDLANYNSASQIVISGSPEDIKAARPLFQSGTHLFAPLNAGGAFHSRFMEPARQEFARFLETVELTAQKTPVISNVTARPYEDDRIKDLLAEQLTSAVRWSDSVHHLLDLGEMEFEELGHGNVLTKLINKIRRESTRPPAQEDEVTSPHRSAEELVRHWNERHPVGTRVRSTVGDYERLETATPATVLFGHRAAVYMDGYRGYFDLTEIEAIN</sequence>
<comment type="caution">
    <text evidence="6">The sequence shown here is derived from an EMBL/GenBank/DDBJ whole genome shotgun (WGS) entry which is preliminary data.</text>
</comment>
<dbReference type="SMART" id="SM00827">
    <property type="entry name" value="PKS_AT"/>
    <property type="match status" value="1"/>
</dbReference>
<dbReference type="GO" id="GO:0005829">
    <property type="term" value="C:cytosol"/>
    <property type="evidence" value="ECO:0007669"/>
    <property type="project" value="TreeGrafter"/>
</dbReference>
<evidence type="ECO:0000313" key="6">
    <source>
        <dbReference type="EMBL" id="OEU94861.1"/>
    </source>
</evidence>
<dbReference type="SUPFAM" id="SSF55048">
    <property type="entry name" value="Probable ACP-binding domain of malonyl-CoA ACP transacylase"/>
    <property type="match status" value="1"/>
</dbReference>
<dbReference type="InterPro" id="IPR001227">
    <property type="entry name" value="Ac_transferase_dom_sf"/>
</dbReference>
<evidence type="ECO:0000256" key="2">
    <source>
        <dbReference type="ARBA" id="ARBA00022679"/>
    </source>
</evidence>
<dbReference type="PATRIC" id="fig|1075402.3.peg.1080"/>
<keyword evidence="3" id="KW-0012">Acyltransferase</keyword>
<evidence type="ECO:0000313" key="7">
    <source>
        <dbReference type="Proteomes" id="UP000176101"/>
    </source>
</evidence>
<keyword evidence="2" id="KW-0808">Transferase</keyword>
<dbReference type="NCBIfam" id="TIGR00128">
    <property type="entry name" value="fabD"/>
    <property type="match status" value="1"/>
</dbReference>
<reference evidence="6 7" key="1">
    <citation type="journal article" date="2016" name="Front. Microbiol.">
        <title>Comparative Genomics Analysis of Streptomyces Species Reveals Their Adaptation to the Marine Environment and Their Diversity at the Genomic Level.</title>
        <authorList>
            <person name="Tian X."/>
            <person name="Zhang Z."/>
            <person name="Yang T."/>
            <person name="Chen M."/>
            <person name="Li J."/>
            <person name="Chen F."/>
            <person name="Yang J."/>
            <person name="Li W."/>
            <person name="Zhang B."/>
            <person name="Zhang Z."/>
            <person name="Wu J."/>
            <person name="Zhang C."/>
            <person name="Long L."/>
            <person name="Xiao J."/>
        </authorList>
    </citation>
    <scope>NUCLEOTIDE SEQUENCE [LARGE SCALE GENOMIC DNA]</scope>
    <source>
        <strain evidence="6 7">SCSIO 02100</strain>
    </source>
</reference>
<dbReference type="PANTHER" id="PTHR42681">
    <property type="entry name" value="MALONYL-COA-ACYL CARRIER PROTEIN TRANSACYLASE, MITOCHONDRIAL"/>
    <property type="match status" value="1"/>
</dbReference>
<dbReference type="EC" id="2.3.1.39" evidence="1"/>
<dbReference type="EMBL" id="LJGU01000152">
    <property type="protein sequence ID" value="OEU94861.1"/>
    <property type="molecule type" value="Genomic_DNA"/>
</dbReference>
<evidence type="ECO:0000256" key="3">
    <source>
        <dbReference type="ARBA" id="ARBA00023315"/>
    </source>
</evidence>
<dbReference type="InterPro" id="IPR004410">
    <property type="entry name" value="Malonyl_CoA-ACP_transAc_FabD"/>
</dbReference>
<dbReference type="GO" id="GO:0006633">
    <property type="term" value="P:fatty acid biosynthetic process"/>
    <property type="evidence" value="ECO:0007669"/>
    <property type="project" value="TreeGrafter"/>
</dbReference>
<accession>A0A1E7JVZ8</accession>
<dbReference type="GO" id="GO:0004314">
    <property type="term" value="F:[acyl-carrier-protein] S-malonyltransferase activity"/>
    <property type="evidence" value="ECO:0007669"/>
    <property type="project" value="UniProtKB-EC"/>
</dbReference>
<dbReference type="STRING" id="1075402.AN216_24170"/>
<comment type="catalytic activity">
    <reaction evidence="4">
        <text>holo-[ACP] + malonyl-CoA = malonyl-[ACP] + CoA</text>
        <dbReference type="Rhea" id="RHEA:41792"/>
        <dbReference type="Rhea" id="RHEA-COMP:9623"/>
        <dbReference type="Rhea" id="RHEA-COMP:9685"/>
        <dbReference type="ChEBI" id="CHEBI:57287"/>
        <dbReference type="ChEBI" id="CHEBI:57384"/>
        <dbReference type="ChEBI" id="CHEBI:64479"/>
        <dbReference type="ChEBI" id="CHEBI:78449"/>
        <dbReference type="EC" id="2.3.1.39"/>
    </reaction>
</comment>
<dbReference type="SUPFAM" id="SSF52151">
    <property type="entry name" value="FabD/lysophospholipase-like"/>
    <property type="match status" value="1"/>
</dbReference>
<gene>
    <name evidence="6" type="ORF">AN216_24170</name>
</gene>
<dbReference type="AlphaFoldDB" id="A0A1E7JVZ8"/>